<dbReference type="Proteomes" id="UP001440984">
    <property type="component" value="Unassembled WGS sequence"/>
</dbReference>
<dbReference type="RefSeq" id="WP_348954034.1">
    <property type="nucleotide sequence ID" value="NZ_JBDZYD010000011.1"/>
</dbReference>
<gene>
    <name evidence="1" type="ORF">ABJI51_27950</name>
</gene>
<accession>A0ABV0LKU8</accession>
<reference evidence="1 2" key="1">
    <citation type="submission" date="2024-05" db="EMBL/GenBank/DDBJ databases">
        <authorList>
            <person name="Zhao H."/>
            <person name="Xu Y."/>
            <person name="Lin S."/>
            <person name="Spain J.C."/>
            <person name="Zhou N.-Y."/>
        </authorList>
    </citation>
    <scope>NUCLEOTIDE SEQUENCE [LARGE SCALE GENOMIC DNA]</scope>
    <source>
        <strain evidence="1 2">NEAU-NG30</strain>
    </source>
</reference>
<name>A0ABV0LKU8_9PSEU</name>
<keyword evidence="2" id="KW-1185">Reference proteome</keyword>
<evidence type="ECO:0000313" key="2">
    <source>
        <dbReference type="Proteomes" id="UP001440984"/>
    </source>
</evidence>
<evidence type="ECO:0000313" key="1">
    <source>
        <dbReference type="EMBL" id="MEQ0562930.1"/>
    </source>
</evidence>
<comment type="caution">
    <text evidence="1">The sequence shown here is derived from an EMBL/GenBank/DDBJ whole genome shotgun (WGS) entry which is preliminary data.</text>
</comment>
<dbReference type="EMBL" id="JBDZYD010000011">
    <property type="protein sequence ID" value="MEQ0562930.1"/>
    <property type="molecule type" value="Genomic_DNA"/>
</dbReference>
<proteinExistence type="predicted"/>
<sequence>MNKVERAASGHTGLAPLELTVPAQPALCLAQAAEWAVRVIAEARYATRHAAEFGRHHDTGTFTRSTATGSVAGSEPMAFSRLLEQFSGC</sequence>
<protein>
    <submittedName>
        <fullName evidence="1">Uncharacterized protein</fullName>
    </submittedName>
</protein>
<organism evidence="1 2">
    <name type="scientific">Amycolatopsis melonis</name>
    <dbReference type="NCBI Taxonomy" id="3156488"/>
    <lineage>
        <taxon>Bacteria</taxon>
        <taxon>Bacillati</taxon>
        <taxon>Actinomycetota</taxon>
        <taxon>Actinomycetes</taxon>
        <taxon>Pseudonocardiales</taxon>
        <taxon>Pseudonocardiaceae</taxon>
        <taxon>Amycolatopsis</taxon>
    </lineage>
</organism>